<accession>A0A5P9CJE8</accession>
<dbReference type="EMBL" id="CP045350">
    <property type="protein sequence ID" value="QFT26131.1"/>
    <property type="molecule type" value="Genomic_DNA"/>
</dbReference>
<dbReference type="Proteomes" id="UP000326936">
    <property type="component" value="Chromosome"/>
</dbReference>
<evidence type="ECO:0000313" key="1">
    <source>
        <dbReference type="EMBL" id="QFT26131.1"/>
    </source>
</evidence>
<organism evidence="1 2">
    <name type="scientific">Vibrio aquimaris</name>
    <dbReference type="NCBI Taxonomy" id="2587862"/>
    <lineage>
        <taxon>Bacteria</taxon>
        <taxon>Pseudomonadati</taxon>
        <taxon>Pseudomonadota</taxon>
        <taxon>Gammaproteobacteria</taxon>
        <taxon>Vibrionales</taxon>
        <taxon>Vibrionaceae</taxon>
        <taxon>Vibrio</taxon>
    </lineage>
</organism>
<keyword evidence="2" id="KW-1185">Reference proteome</keyword>
<protein>
    <submittedName>
        <fullName evidence="1">Uncharacterized protein</fullName>
    </submittedName>
</protein>
<sequence>MWITVDVSGDTPRVVDARPIAGLLQQPEDDTEASQVTQDTEDSQASQIDSFSHLCRIYDQQSSIQQWDSWIQNNRNALMQLFEDMANGNSEIFQEYRSSFDDNTALNLWVSVQRLKMVRENPNIPKRKRKRVC</sequence>
<gene>
    <name evidence="1" type="ORF">FIV01_06805</name>
</gene>
<evidence type="ECO:0000313" key="2">
    <source>
        <dbReference type="Proteomes" id="UP000326936"/>
    </source>
</evidence>
<reference evidence="1 2" key="1">
    <citation type="submission" date="2019-10" db="EMBL/GenBank/DDBJ databases">
        <title>Complete genome sequence of Vibrio sp. strain THAF100, isolated from non-filtered water from the water column of tank 6 of a marine aquarium containing stony-coral fragments. Water maintained at 26 degree C.</title>
        <authorList>
            <person name="Ruckert C."/>
            <person name="Franco A."/>
            <person name="Kalinowski J."/>
            <person name="Glaeser S."/>
        </authorList>
    </citation>
    <scope>NUCLEOTIDE SEQUENCE [LARGE SCALE GENOMIC DNA]</scope>
    <source>
        <strain evidence="1 2">THAF100</strain>
    </source>
</reference>
<dbReference type="RefSeq" id="WP_152430318.1">
    <property type="nucleotide sequence ID" value="NZ_CBCSDK010000002.1"/>
</dbReference>
<name>A0A5P9CJE8_9VIBR</name>
<dbReference type="AlphaFoldDB" id="A0A5P9CJE8"/>
<proteinExistence type="predicted"/>
<dbReference type="KEGG" id="vaq:FIV01_06805"/>